<dbReference type="GO" id="GO:0003746">
    <property type="term" value="F:translation elongation factor activity"/>
    <property type="evidence" value="ECO:0007669"/>
    <property type="project" value="UniProtKB-KW"/>
</dbReference>
<gene>
    <name evidence="3" type="ORF">J0A65_08765</name>
</gene>
<dbReference type="Pfam" id="PF01272">
    <property type="entry name" value="GreA_GreB"/>
    <property type="match status" value="1"/>
</dbReference>
<proteinExistence type="predicted"/>
<dbReference type="Gene3D" id="3.10.50.30">
    <property type="entry name" value="Transcription elongation factor, GreA/GreB, C-terminal domain"/>
    <property type="match status" value="1"/>
</dbReference>
<dbReference type="Proteomes" id="UP000663992">
    <property type="component" value="Unassembled WGS sequence"/>
</dbReference>
<feature type="domain" description="Transcription elongation factor GreA/GreB C-terminal" evidence="2">
    <location>
        <begin position="51"/>
        <end position="122"/>
    </location>
</feature>
<dbReference type="InterPro" id="IPR036953">
    <property type="entry name" value="GreA/GreB_C_sf"/>
</dbReference>
<keyword evidence="3" id="KW-0251">Elongation factor</keyword>
<keyword evidence="4" id="KW-1185">Reference proteome</keyword>
<organism evidence="3 4">
    <name type="scientific">Bowmanella yangjiangensis</name>
    <dbReference type="NCBI Taxonomy" id="2811230"/>
    <lineage>
        <taxon>Bacteria</taxon>
        <taxon>Pseudomonadati</taxon>
        <taxon>Pseudomonadota</taxon>
        <taxon>Gammaproteobacteria</taxon>
        <taxon>Alteromonadales</taxon>
        <taxon>Alteromonadaceae</taxon>
        <taxon>Bowmanella</taxon>
    </lineage>
</organism>
<accession>A0ABS3CS61</accession>
<evidence type="ECO:0000256" key="1">
    <source>
        <dbReference type="SAM" id="MobiDB-lite"/>
    </source>
</evidence>
<dbReference type="SUPFAM" id="SSF54534">
    <property type="entry name" value="FKBP-like"/>
    <property type="match status" value="1"/>
</dbReference>
<dbReference type="RefSeq" id="WP_206593788.1">
    <property type="nucleotide sequence ID" value="NZ_JAFKCS010000006.1"/>
</dbReference>
<comment type="caution">
    <text evidence="3">The sequence shown here is derived from an EMBL/GenBank/DDBJ whole genome shotgun (WGS) entry which is preliminary data.</text>
</comment>
<reference evidence="3 4" key="1">
    <citation type="submission" date="2021-03" db="EMBL/GenBank/DDBJ databases">
        <title>novel species isolated from a fishpond in China.</title>
        <authorList>
            <person name="Lu H."/>
            <person name="Cai Z."/>
        </authorList>
    </citation>
    <scope>NUCLEOTIDE SEQUENCE [LARGE SCALE GENOMIC DNA]</scope>
    <source>
        <strain evidence="3 4">Y57</strain>
    </source>
</reference>
<name>A0ABS3CS61_9ALTE</name>
<evidence type="ECO:0000313" key="4">
    <source>
        <dbReference type="Proteomes" id="UP000663992"/>
    </source>
</evidence>
<dbReference type="EMBL" id="JAFKCS010000006">
    <property type="protein sequence ID" value="MBN7819957.1"/>
    <property type="molecule type" value="Genomic_DNA"/>
</dbReference>
<feature type="region of interest" description="Disordered" evidence="1">
    <location>
        <begin position="133"/>
        <end position="152"/>
    </location>
</feature>
<dbReference type="InterPro" id="IPR001437">
    <property type="entry name" value="Tscrpt_elong_fac_GreA/B_C"/>
</dbReference>
<keyword evidence="3" id="KW-0648">Protein biosynthesis</keyword>
<evidence type="ECO:0000259" key="2">
    <source>
        <dbReference type="Pfam" id="PF01272"/>
    </source>
</evidence>
<protein>
    <submittedName>
        <fullName evidence="3">GreA/GreB family elongation factor</fullName>
    </submittedName>
</protein>
<sequence length="152" mass="17101">MKACFLGLFNYVASRIQYFFIYSPSIFILSPVELLAALERVACQRCPEHSATVAVGDRVLVWDLQNKVLLKLTLIASQHSNPKQGLLSVCSGLGMALLGKHPGSYCKVSVLHKEHHFRLLSILNFQDEKPLTNNGEKRFEDSIMPPRNLPQH</sequence>
<evidence type="ECO:0000313" key="3">
    <source>
        <dbReference type="EMBL" id="MBN7819957.1"/>
    </source>
</evidence>